<keyword evidence="3" id="KW-1185">Reference proteome</keyword>
<keyword evidence="1" id="KW-0175">Coiled coil</keyword>
<dbReference type="EMBL" id="BOSL01000017">
    <property type="protein sequence ID" value="GIP55273.1"/>
    <property type="molecule type" value="Genomic_DNA"/>
</dbReference>
<evidence type="ECO:0000313" key="3">
    <source>
        <dbReference type="Proteomes" id="UP000679992"/>
    </source>
</evidence>
<protein>
    <recommendedName>
        <fullName evidence="4">Phage protein</fullName>
    </recommendedName>
</protein>
<dbReference type="RefSeq" id="WP_213656293.1">
    <property type="nucleotide sequence ID" value="NZ_BOSL01000017.1"/>
</dbReference>
<organism evidence="2 3">
    <name type="scientific">Paenibacillus vini</name>
    <dbReference type="NCBI Taxonomy" id="1476024"/>
    <lineage>
        <taxon>Bacteria</taxon>
        <taxon>Bacillati</taxon>
        <taxon>Bacillota</taxon>
        <taxon>Bacilli</taxon>
        <taxon>Bacillales</taxon>
        <taxon>Paenibacillaceae</taxon>
        <taxon>Paenibacillus</taxon>
    </lineage>
</organism>
<accession>A0ABQ4MH12</accession>
<dbReference type="Proteomes" id="UP000679992">
    <property type="component" value="Unassembled WGS sequence"/>
</dbReference>
<comment type="caution">
    <text evidence="2">The sequence shown here is derived from an EMBL/GenBank/DDBJ whole genome shotgun (WGS) entry which is preliminary data.</text>
</comment>
<name>A0ABQ4MH12_9BACL</name>
<sequence>MTLEITTFDYSQLNAPISEFLQKKERNMREIVGKAYTDLGRELKEAQNVLASHNKYSGVFEKWYTALGFRRDAVYRMIHRFDVIANCEDMGQQELLEDLPVSLTYEIAAPSAESTEPKRRAKKAVLSGEVKTLKDYRELVKRLEQAEARAHKAEADYETVRDTLESIDEQPLRVEYVYV</sequence>
<evidence type="ECO:0008006" key="4">
    <source>
        <dbReference type="Google" id="ProtNLM"/>
    </source>
</evidence>
<evidence type="ECO:0000256" key="1">
    <source>
        <dbReference type="SAM" id="Coils"/>
    </source>
</evidence>
<reference evidence="2 3" key="1">
    <citation type="submission" date="2021-03" db="EMBL/GenBank/DDBJ databases">
        <title>Antimicrobial resistance genes in bacteria isolated from Japanese honey, and their potential for conferring macrolide and lincosamide resistance in the American foulbrood pathogen Paenibacillus larvae.</title>
        <authorList>
            <person name="Okamoto M."/>
            <person name="Kumagai M."/>
            <person name="Kanamori H."/>
            <person name="Takamatsu D."/>
        </authorList>
    </citation>
    <scope>NUCLEOTIDE SEQUENCE [LARGE SCALE GENOMIC DNA]</scope>
    <source>
        <strain evidence="2 3">J42TS3</strain>
    </source>
</reference>
<evidence type="ECO:0000313" key="2">
    <source>
        <dbReference type="EMBL" id="GIP55273.1"/>
    </source>
</evidence>
<proteinExistence type="predicted"/>
<gene>
    <name evidence="2" type="ORF">J42TS3_43080</name>
</gene>
<feature type="coiled-coil region" evidence="1">
    <location>
        <begin position="133"/>
        <end position="170"/>
    </location>
</feature>